<dbReference type="GO" id="GO:0046872">
    <property type="term" value="F:metal ion binding"/>
    <property type="evidence" value="ECO:0007669"/>
    <property type="project" value="UniProtKB-KW"/>
</dbReference>
<evidence type="ECO:0000256" key="2">
    <source>
        <dbReference type="ARBA" id="ARBA00022833"/>
    </source>
</evidence>
<dbReference type="FunFam" id="2.10.110.10:FF:000009">
    <property type="entry name" value="Paxillin isoform 1"/>
    <property type="match status" value="1"/>
</dbReference>
<dbReference type="GO" id="GO:0070161">
    <property type="term" value="C:anchoring junction"/>
    <property type="evidence" value="ECO:0007669"/>
    <property type="project" value="UniProtKB-ARBA"/>
</dbReference>
<keyword evidence="1 4" id="KW-0479">Metal-binding</keyword>
<evidence type="ECO:0000256" key="1">
    <source>
        <dbReference type="ARBA" id="ARBA00022723"/>
    </source>
</evidence>
<dbReference type="PROSITE" id="PS00478">
    <property type="entry name" value="LIM_DOMAIN_1"/>
    <property type="match status" value="1"/>
</dbReference>
<dbReference type="PROSITE" id="PS50023">
    <property type="entry name" value="LIM_DOMAIN_2"/>
    <property type="match status" value="1"/>
</dbReference>
<dbReference type="AlphaFoldDB" id="A0A813TS34"/>
<accession>A0A813TS34</accession>
<evidence type="ECO:0000259" key="5">
    <source>
        <dbReference type="PROSITE" id="PS50023"/>
    </source>
</evidence>
<dbReference type="Gene3D" id="2.10.110.10">
    <property type="entry name" value="Cysteine Rich Protein"/>
    <property type="match status" value="2"/>
</dbReference>
<evidence type="ECO:0000256" key="4">
    <source>
        <dbReference type="PROSITE-ProRule" id="PRU00125"/>
    </source>
</evidence>
<sequence length="99" mass="11626">MTKLNKDTKCKECSQPFLTGSFYEHDHQPLCELHYHQRRGSLCSSCQKPIGGRCITAMGRKYHVEHFICSYCTRQLQNGTFKEYQNKPYCHPCFIKLFA</sequence>
<dbReference type="CDD" id="cd09339">
    <property type="entry name" value="LIM4_Paxillin_like"/>
    <property type="match status" value="1"/>
</dbReference>
<comment type="caution">
    <text evidence="6">The sequence shown here is derived from an EMBL/GenBank/DDBJ whole genome shotgun (WGS) entry which is preliminary data.</text>
</comment>
<proteinExistence type="predicted"/>
<dbReference type="PANTHER" id="PTHR24216">
    <property type="entry name" value="PAXILLIN-RELATED"/>
    <property type="match status" value="1"/>
</dbReference>
<dbReference type="EMBL" id="CAJNOT010000064">
    <property type="protein sequence ID" value="CAF0813610.1"/>
    <property type="molecule type" value="Genomic_DNA"/>
</dbReference>
<evidence type="ECO:0000256" key="3">
    <source>
        <dbReference type="ARBA" id="ARBA00023038"/>
    </source>
</evidence>
<evidence type="ECO:0000313" key="7">
    <source>
        <dbReference type="Proteomes" id="UP000663864"/>
    </source>
</evidence>
<dbReference type="Proteomes" id="UP000663864">
    <property type="component" value="Unassembled WGS sequence"/>
</dbReference>
<name>A0A813TS34_9BILA</name>
<organism evidence="6 7">
    <name type="scientific">Rotaria sordida</name>
    <dbReference type="NCBI Taxonomy" id="392033"/>
    <lineage>
        <taxon>Eukaryota</taxon>
        <taxon>Metazoa</taxon>
        <taxon>Spiralia</taxon>
        <taxon>Gnathifera</taxon>
        <taxon>Rotifera</taxon>
        <taxon>Eurotatoria</taxon>
        <taxon>Bdelloidea</taxon>
        <taxon>Philodinida</taxon>
        <taxon>Philodinidae</taxon>
        <taxon>Rotaria</taxon>
    </lineage>
</organism>
<dbReference type="InterPro" id="IPR001781">
    <property type="entry name" value="Znf_LIM"/>
</dbReference>
<gene>
    <name evidence="6" type="ORF">ZHD862_LOCUS3029</name>
</gene>
<keyword evidence="3 4" id="KW-0440">LIM domain</keyword>
<keyword evidence="2 4" id="KW-0862">Zinc</keyword>
<reference evidence="6" key="1">
    <citation type="submission" date="2021-02" db="EMBL/GenBank/DDBJ databases">
        <authorList>
            <person name="Nowell W R."/>
        </authorList>
    </citation>
    <scope>NUCLEOTIDE SEQUENCE</scope>
</reference>
<dbReference type="Pfam" id="PF00412">
    <property type="entry name" value="LIM"/>
    <property type="match status" value="2"/>
</dbReference>
<protein>
    <recommendedName>
        <fullName evidence="5">LIM zinc-binding domain-containing protein</fullName>
    </recommendedName>
</protein>
<feature type="domain" description="LIM zinc-binding" evidence="5">
    <location>
        <begin position="41"/>
        <end position="99"/>
    </location>
</feature>
<dbReference type="SUPFAM" id="SSF57716">
    <property type="entry name" value="Glucocorticoid receptor-like (DNA-binding domain)"/>
    <property type="match status" value="2"/>
</dbReference>
<dbReference type="SMART" id="SM00132">
    <property type="entry name" value="LIM"/>
    <property type="match status" value="1"/>
</dbReference>
<evidence type="ECO:0000313" key="6">
    <source>
        <dbReference type="EMBL" id="CAF0813610.1"/>
    </source>
</evidence>
<dbReference type="PANTHER" id="PTHR24216:SF8">
    <property type="entry name" value="PAXILLIN, ISOFORM F"/>
    <property type="match status" value="1"/>
</dbReference>